<dbReference type="SMART" id="SM00320">
    <property type="entry name" value="WD40"/>
    <property type="match status" value="7"/>
</dbReference>
<dbReference type="STRING" id="2880.D7G2C0"/>
<dbReference type="InterPro" id="IPR036322">
    <property type="entry name" value="WD40_repeat_dom_sf"/>
</dbReference>
<dbReference type="InterPro" id="IPR015943">
    <property type="entry name" value="WD40/YVTN_repeat-like_dom_sf"/>
</dbReference>
<dbReference type="InterPro" id="IPR001632">
    <property type="entry name" value="WD40_G-protein_beta-like"/>
</dbReference>
<dbReference type="PANTHER" id="PTHR19850">
    <property type="entry name" value="GUANINE NUCLEOTIDE-BINDING PROTEIN BETA G PROTEIN BETA"/>
    <property type="match status" value="1"/>
</dbReference>
<sequence length="349" mass="38146">MADMTERLAVARKKAEALKSEIAKAQNDKKDCSIQEAAAQIDLKNLGPGLKARRVLKGHFGKVYAMHWSGDNQNLVSASQDGKLIIWNGYTTNKVQAIPLRSSWVMTCAFEPTQGRFVACGGLDNLCSIYELGQSTVMRATRELAAHDGYLSCCRFVNQESILTSSGDSTCIIWDVEMGVTTAHFTDHGGDVMSVSILPSVDKNVFVSGSCDSLAKVWDIREGKCVQTFQGHESDINSVMFFPDGKAFGTGSDDSSCRLFDMRCYGEANYFGNDKILCGITSVAFSRSGRLLFAGYDDYNCYVWDVTNSTGIPAYQLAGHENRVSCLGVNPKGEALCTGSWDTLLKIWA</sequence>
<keyword evidence="8" id="KW-1185">Reference proteome</keyword>
<evidence type="ECO:0000256" key="2">
    <source>
        <dbReference type="ARBA" id="ARBA00022574"/>
    </source>
</evidence>
<keyword evidence="2 5" id="KW-0853">WD repeat</keyword>
<dbReference type="OMA" id="PLDSQWV"/>
<protein>
    <submittedName>
        <fullName evidence="7">Uncharacterized protein</fullName>
    </submittedName>
</protein>
<dbReference type="InterPro" id="IPR020472">
    <property type="entry name" value="WD40_PAC1"/>
</dbReference>
<keyword evidence="4" id="KW-0807">Transducer</keyword>
<dbReference type="CDD" id="cd00200">
    <property type="entry name" value="WD40"/>
    <property type="match status" value="1"/>
</dbReference>
<name>D7G2C0_ECTSI</name>
<proteinExistence type="inferred from homology"/>
<dbReference type="Gene3D" id="2.130.10.10">
    <property type="entry name" value="YVTN repeat-like/Quinoprotein amine dehydrogenase"/>
    <property type="match status" value="1"/>
</dbReference>
<reference evidence="7 8" key="1">
    <citation type="journal article" date="2010" name="Nature">
        <title>The Ectocarpus genome and the independent evolution of multicellularity in brown algae.</title>
        <authorList>
            <person name="Cock J.M."/>
            <person name="Sterck L."/>
            <person name="Rouze P."/>
            <person name="Scornet D."/>
            <person name="Allen A.E."/>
            <person name="Amoutzias G."/>
            <person name="Anthouard V."/>
            <person name="Artiguenave F."/>
            <person name="Aury J.M."/>
            <person name="Badger J.H."/>
            <person name="Beszteri B."/>
            <person name="Billiau K."/>
            <person name="Bonnet E."/>
            <person name="Bothwell J.H."/>
            <person name="Bowler C."/>
            <person name="Boyen C."/>
            <person name="Brownlee C."/>
            <person name="Carrano C.J."/>
            <person name="Charrier B."/>
            <person name="Cho G.Y."/>
            <person name="Coelho S.M."/>
            <person name="Collen J."/>
            <person name="Corre E."/>
            <person name="Da Silva C."/>
            <person name="Delage L."/>
            <person name="Delaroque N."/>
            <person name="Dittami S.M."/>
            <person name="Doulbeau S."/>
            <person name="Elias M."/>
            <person name="Farnham G."/>
            <person name="Gachon C.M."/>
            <person name="Gschloessl B."/>
            <person name="Heesch S."/>
            <person name="Jabbari K."/>
            <person name="Jubin C."/>
            <person name="Kawai H."/>
            <person name="Kimura K."/>
            <person name="Kloareg B."/>
            <person name="Kupper F.C."/>
            <person name="Lang D."/>
            <person name="Le Bail A."/>
            <person name="Leblanc C."/>
            <person name="Lerouge P."/>
            <person name="Lohr M."/>
            <person name="Lopez P.J."/>
            <person name="Martens C."/>
            <person name="Maumus F."/>
            <person name="Michel G."/>
            <person name="Miranda-Saavedra D."/>
            <person name="Morales J."/>
            <person name="Moreau H."/>
            <person name="Motomura T."/>
            <person name="Nagasato C."/>
            <person name="Napoli C.A."/>
            <person name="Nelson D.R."/>
            <person name="Nyvall-Collen P."/>
            <person name="Peters A.F."/>
            <person name="Pommier C."/>
            <person name="Potin P."/>
            <person name="Poulain J."/>
            <person name="Quesneville H."/>
            <person name="Read B."/>
            <person name="Rensing S.A."/>
            <person name="Ritter A."/>
            <person name="Rousvoal S."/>
            <person name="Samanta M."/>
            <person name="Samson G."/>
            <person name="Schroeder D.C."/>
            <person name="Segurens B."/>
            <person name="Strittmatter M."/>
            <person name="Tonon T."/>
            <person name="Tregear J.W."/>
            <person name="Valentin K."/>
            <person name="von Dassow P."/>
            <person name="Yamagishi T."/>
            <person name="Van de Peer Y."/>
            <person name="Wincker P."/>
        </authorList>
    </citation>
    <scope>NUCLEOTIDE SEQUENCE [LARGE SCALE GENOMIC DNA]</scope>
    <source>
        <strain evidence="8">Ec32 / CCAP1310/4</strain>
    </source>
</reference>
<dbReference type="PRINTS" id="PR00319">
    <property type="entry name" value="GPROTEINB"/>
</dbReference>
<dbReference type="InterPro" id="IPR019775">
    <property type="entry name" value="WD40_repeat_CS"/>
</dbReference>
<evidence type="ECO:0000313" key="8">
    <source>
        <dbReference type="Proteomes" id="UP000002630"/>
    </source>
</evidence>
<feature type="repeat" description="WD" evidence="5">
    <location>
        <begin position="229"/>
        <end position="263"/>
    </location>
</feature>
<evidence type="ECO:0000313" key="7">
    <source>
        <dbReference type="EMBL" id="CBJ48797.1"/>
    </source>
</evidence>
<dbReference type="Proteomes" id="UP000002630">
    <property type="component" value="Linkage Group LG19"/>
</dbReference>
<organism evidence="7 8">
    <name type="scientific">Ectocarpus siliculosus</name>
    <name type="common">Brown alga</name>
    <name type="synonym">Conferva siliculosa</name>
    <dbReference type="NCBI Taxonomy" id="2880"/>
    <lineage>
        <taxon>Eukaryota</taxon>
        <taxon>Sar</taxon>
        <taxon>Stramenopiles</taxon>
        <taxon>Ochrophyta</taxon>
        <taxon>PX clade</taxon>
        <taxon>Phaeophyceae</taxon>
        <taxon>Ectocarpales</taxon>
        <taxon>Ectocarpaceae</taxon>
        <taxon>Ectocarpus</taxon>
    </lineage>
</organism>
<dbReference type="PROSITE" id="PS50294">
    <property type="entry name" value="WD_REPEATS_REGION"/>
    <property type="match status" value="4"/>
</dbReference>
<dbReference type="InParanoid" id="D7G2C0"/>
<comment type="similarity">
    <text evidence="1">Belongs to the WD repeat G protein beta family.</text>
</comment>
<dbReference type="PIRSF" id="PIRSF002394">
    <property type="entry name" value="GN-bd_beta"/>
    <property type="match status" value="1"/>
</dbReference>
<dbReference type="Pfam" id="PF25391">
    <property type="entry name" value="WD40_Gbeta"/>
    <property type="match status" value="1"/>
</dbReference>
<evidence type="ECO:0000256" key="3">
    <source>
        <dbReference type="ARBA" id="ARBA00022737"/>
    </source>
</evidence>
<evidence type="ECO:0000256" key="4">
    <source>
        <dbReference type="ARBA" id="ARBA00023224"/>
    </source>
</evidence>
<dbReference type="PROSITE" id="PS50082">
    <property type="entry name" value="WD_REPEATS_2"/>
    <property type="match status" value="5"/>
</dbReference>
<keyword evidence="3" id="KW-0677">Repeat</keyword>
<dbReference type="PROSITE" id="PS00678">
    <property type="entry name" value="WD_REPEATS_1"/>
    <property type="match status" value="1"/>
</dbReference>
<dbReference type="EMBL" id="FN649744">
    <property type="protein sequence ID" value="CBJ48797.1"/>
    <property type="molecule type" value="Genomic_DNA"/>
</dbReference>
<dbReference type="eggNOG" id="KOG0286">
    <property type="taxonomic scope" value="Eukaryota"/>
</dbReference>
<dbReference type="InterPro" id="IPR001680">
    <property type="entry name" value="WD40_rpt"/>
</dbReference>
<keyword evidence="6" id="KW-0175">Coiled coil</keyword>
<dbReference type="AlphaFoldDB" id="D7G2C0"/>
<dbReference type="PRINTS" id="PR00320">
    <property type="entry name" value="GPROTEINBRPT"/>
</dbReference>
<dbReference type="InterPro" id="IPR016346">
    <property type="entry name" value="G-protein_beta_1-5"/>
</dbReference>
<feature type="repeat" description="WD" evidence="5">
    <location>
        <begin position="185"/>
        <end position="228"/>
    </location>
</feature>
<feature type="coiled-coil region" evidence="6">
    <location>
        <begin position="1"/>
        <end position="35"/>
    </location>
</feature>
<feature type="repeat" description="WD" evidence="5">
    <location>
        <begin position="280"/>
        <end position="314"/>
    </location>
</feature>
<accession>D7G2C0</accession>
<dbReference type="OrthoDB" id="10255630at2759"/>
<gene>
    <name evidence="7" type="ORF">Esi_0047_0112</name>
</gene>
<dbReference type="GO" id="GO:0007165">
    <property type="term" value="P:signal transduction"/>
    <property type="evidence" value="ECO:0007669"/>
    <property type="project" value="UniProtKB-KW"/>
</dbReference>
<evidence type="ECO:0000256" key="1">
    <source>
        <dbReference type="ARBA" id="ARBA00009768"/>
    </source>
</evidence>
<evidence type="ECO:0000256" key="5">
    <source>
        <dbReference type="PROSITE-ProRule" id="PRU00221"/>
    </source>
</evidence>
<evidence type="ECO:0000256" key="6">
    <source>
        <dbReference type="SAM" id="Coils"/>
    </source>
</evidence>
<feature type="repeat" description="WD" evidence="5">
    <location>
        <begin position="317"/>
        <end position="349"/>
    </location>
</feature>
<feature type="repeat" description="WD" evidence="5">
    <location>
        <begin position="56"/>
        <end position="97"/>
    </location>
</feature>
<dbReference type="EMBL" id="FN648674">
    <property type="protein sequence ID" value="CBJ48797.1"/>
    <property type="molecule type" value="Genomic_DNA"/>
</dbReference>
<dbReference type="SUPFAM" id="SSF50978">
    <property type="entry name" value="WD40 repeat-like"/>
    <property type="match status" value="1"/>
</dbReference>